<evidence type="ECO:0000256" key="1">
    <source>
        <dbReference type="ARBA" id="ARBA00010936"/>
    </source>
</evidence>
<dbReference type="NCBIfam" id="TIGR00126">
    <property type="entry name" value="deoC"/>
    <property type="match status" value="1"/>
</dbReference>
<organism evidence="8 9">
    <name type="scientific">Microbacterium oryzae</name>
    <dbReference type="NCBI Taxonomy" id="743009"/>
    <lineage>
        <taxon>Bacteria</taxon>
        <taxon>Bacillati</taxon>
        <taxon>Actinomycetota</taxon>
        <taxon>Actinomycetes</taxon>
        <taxon>Micrococcales</taxon>
        <taxon>Microbacteriaceae</taxon>
        <taxon>Microbacterium</taxon>
    </lineage>
</organism>
<evidence type="ECO:0000256" key="3">
    <source>
        <dbReference type="ARBA" id="ARBA00023239"/>
    </source>
</evidence>
<dbReference type="GO" id="GO:0004139">
    <property type="term" value="F:deoxyribose-phosphate aldolase activity"/>
    <property type="evidence" value="ECO:0007669"/>
    <property type="project" value="UniProtKB-UniRule"/>
</dbReference>
<sequence>MAIELTEAAVAATIDHAILKPDFTQADVDRELDIAAEWGVFSVCVRPSDIAYAARRLAGTSVAVGTVIGFPHGTTSMAAKVAELRQARADGATEFDMVVHIGALRGGEDERVVADIREVVAAAEGLVTKVILETSLLDDEQIARGSRLVEAGGATFVKTSTGFAGGGATVEHVTLMRESVSSAVQVKASGGVRGLDAAVAMLEAGATRLGTSASATILGELRARAAGGAASGTEDSSSY</sequence>
<evidence type="ECO:0000313" key="8">
    <source>
        <dbReference type="EMBL" id="QGU27341.1"/>
    </source>
</evidence>
<dbReference type="RefSeq" id="WP_156241832.1">
    <property type="nucleotide sequence ID" value="NZ_BAAAZL010000001.1"/>
</dbReference>
<dbReference type="Proteomes" id="UP000422989">
    <property type="component" value="Chromosome"/>
</dbReference>
<comment type="subcellular location">
    <subcellularLocation>
        <location evidence="7">Cytoplasm</location>
    </subcellularLocation>
</comment>
<dbReference type="KEGG" id="moj:D7D94_06420"/>
<dbReference type="InterPro" id="IPR002915">
    <property type="entry name" value="DeoC/FbaB/LacD_aldolase"/>
</dbReference>
<dbReference type="GO" id="GO:0005737">
    <property type="term" value="C:cytoplasm"/>
    <property type="evidence" value="ECO:0007669"/>
    <property type="project" value="UniProtKB-SubCell"/>
</dbReference>
<keyword evidence="4 7" id="KW-0704">Schiff base</keyword>
<reference evidence="8 9" key="1">
    <citation type="submission" date="2018-09" db="EMBL/GenBank/DDBJ databases">
        <title>Whole genome sequencing of Microbacterium oryzae strain MB-10T.</title>
        <authorList>
            <person name="Das S.K."/>
        </authorList>
    </citation>
    <scope>NUCLEOTIDE SEQUENCE [LARGE SCALE GENOMIC DNA]</scope>
    <source>
        <strain evidence="8 9">MB-10</strain>
    </source>
</reference>
<dbReference type="InterPro" id="IPR028581">
    <property type="entry name" value="DeoC_typeI"/>
</dbReference>
<evidence type="ECO:0000313" key="9">
    <source>
        <dbReference type="Proteomes" id="UP000422989"/>
    </source>
</evidence>
<evidence type="ECO:0000256" key="2">
    <source>
        <dbReference type="ARBA" id="ARBA00022490"/>
    </source>
</evidence>
<comment type="catalytic activity">
    <reaction evidence="5 7">
        <text>2-deoxy-D-ribose 5-phosphate = D-glyceraldehyde 3-phosphate + acetaldehyde</text>
        <dbReference type="Rhea" id="RHEA:12821"/>
        <dbReference type="ChEBI" id="CHEBI:15343"/>
        <dbReference type="ChEBI" id="CHEBI:59776"/>
        <dbReference type="ChEBI" id="CHEBI:62877"/>
        <dbReference type="EC" id="4.1.2.4"/>
    </reaction>
</comment>
<dbReference type="InterPro" id="IPR013785">
    <property type="entry name" value="Aldolase_TIM"/>
</dbReference>
<dbReference type="EMBL" id="CP032550">
    <property type="protein sequence ID" value="QGU27341.1"/>
    <property type="molecule type" value="Genomic_DNA"/>
</dbReference>
<dbReference type="PANTHER" id="PTHR10889">
    <property type="entry name" value="DEOXYRIBOSE-PHOSPHATE ALDOLASE"/>
    <property type="match status" value="1"/>
</dbReference>
<dbReference type="OrthoDB" id="6579831at2"/>
<dbReference type="AlphaFoldDB" id="A0A6I6E6P4"/>
<dbReference type="EC" id="4.1.2.4" evidence="7"/>
<evidence type="ECO:0000256" key="5">
    <source>
        <dbReference type="ARBA" id="ARBA00048791"/>
    </source>
</evidence>
<dbReference type="PIRSF" id="PIRSF001357">
    <property type="entry name" value="DeoC"/>
    <property type="match status" value="1"/>
</dbReference>
<dbReference type="Gene3D" id="3.20.20.70">
    <property type="entry name" value="Aldolase class I"/>
    <property type="match status" value="1"/>
</dbReference>
<accession>A0A6I6E6P4</accession>
<dbReference type="UniPathway" id="UPA00002">
    <property type="reaction ID" value="UER00468"/>
</dbReference>
<comment type="function">
    <text evidence="6 7">Catalyzes a reversible aldol reaction between acetaldehyde and D-glyceraldehyde 3-phosphate to generate 2-deoxy-D-ribose 5-phosphate.</text>
</comment>
<dbReference type="GO" id="GO:0006018">
    <property type="term" value="P:2-deoxyribose 1-phosphate catabolic process"/>
    <property type="evidence" value="ECO:0007669"/>
    <property type="project" value="UniProtKB-UniRule"/>
</dbReference>
<comment type="similarity">
    <text evidence="1 7">Belongs to the DeoC/FbaB aldolase family. DeoC type 1 subfamily.</text>
</comment>
<comment type="pathway">
    <text evidence="7">Carbohydrate degradation; 2-deoxy-D-ribose 1-phosphate degradation; D-glyceraldehyde 3-phosphate and acetaldehyde from 2-deoxy-alpha-D-ribose 1-phosphate: step 2/2.</text>
</comment>
<evidence type="ECO:0000256" key="6">
    <source>
        <dbReference type="ARBA" id="ARBA00056337"/>
    </source>
</evidence>
<feature type="active site" description="Proton donor/acceptor" evidence="7">
    <location>
        <position position="187"/>
    </location>
</feature>
<dbReference type="FunFam" id="3.20.20.70:FF:000044">
    <property type="entry name" value="Deoxyribose-phosphate aldolase"/>
    <property type="match status" value="1"/>
</dbReference>
<gene>
    <name evidence="7 8" type="primary">deoC</name>
    <name evidence="8" type="ORF">D7D94_06420</name>
</gene>
<keyword evidence="9" id="KW-1185">Reference proteome</keyword>
<dbReference type="InterPro" id="IPR011343">
    <property type="entry name" value="DeoC"/>
</dbReference>
<evidence type="ECO:0000256" key="7">
    <source>
        <dbReference type="HAMAP-Rule" id="MF_00114"/>
    </source>
</evidence>
<dbReference type="HAMAP" id="MF_00114">
    <property type="entry name" value="DeoC_type1"/>
    <property type="match status" value="1"/>
</dbReference>
<protein>
    <recommendedName>
        <fullName evidence="7">Deoxyribose-phosphate aldolase</fullName>
        <shortName evidence="7">DERA</shortName>
        <ecNumber evidence="7">4.1.2.4</ecNumber>
    </recommendedName>
    <alternativeName>
        <fullName evidence="7">2-deoxy-D-ribose 5-phosphate aldolase</fullName>
    </alternativeName>
    <alternativeName>
        <fullName evidence="7">Phosphodeoxyriboaldolase</fullName>
        <shortName evidence="7">Deoxyriboaldolase</shortName>
    </alternativeName>
</protein>
<dbReference type="PANTHER" id="PTHR10889:SF1">
    <property type="entry name" value="DEOXYRIBOSE-PHOSPHATE ALDOLASE"/>
    <property type="match status" value="1"/>
</dbReference>
<dbReference type="CDD" id="cd00959">
    <property type="entry name" value="DeoC"/>
    <property type="match status" value="1"/>
</dbReference>
<name>A0A6I6E6P4_9MICO</name>
<evidence type="ECO:0000256" key="4">
    <source>
        <dbReference type="ARBA" id="ARBA00023270"/>
    </source>
</evidence>
<dbReference type="GO" id="GO:0016052">
    <property type="term" value="P:carbohydrate catabolic process"/>
    <property type="evidence" value="ECO:0007669"/>
    <property type="project" value="TreeGrafter"/>
</dbReference>
<dbReference type="SUPFAM" id="SSF51569">
    <property type="entry name" value="Aldolase"/>
    <property type="match status" value="1"/>
</dbReference>
<dbReference type="SMART" id="SM01133">
    <property type="entry name" value="DeoC"/>
    <property type="match status" value="1"/>
</dbReference>
<keyword evidence="2 7" id="KW-0963">Cytoplasm</keyword>
<proteinExistence type="inferred from homology"/>
<dbReference type="GO" id="GO:0009264">
    <property type="term" value="P:deoxyribonucleotide catabolic process"/>
    <property type="evidence" value="ECO:0007669"/>
    <property type="project" value="UniProtKB-UniRule"/>
</dbReference>
<dbReference type="Pfam" id="PF01791">
    <property type="entry name" value="DeoC"/>
    <property type="match status" value="1"/>
</dbReference>
<feature type="active site" description="Proton donor/acceptor" evidence="7">
    <location>
        <position position="96"/>
    </location>
</feature>
<keyword evidence="3 7" id="KW-0456">Lyase</keyword>
<feature type="active site" description="Schiff-base intermediate with acetaldehyde" evidence="7">
    <location>
        <position position="158"/>
    </location>
</feature>